<dbReference type="PANTHER" id="PTHR43249">
    <property type="entry name" value="UDP-N-ACETYL-2-AMINO-2-DEOXY-D-GLUCURONATE OXIDASE"/>
    <property type="match status" value="1"/>
</dbReference>
<accession>A0A9D2TCA4</accession>
<organism evidence="3 4">
    <name type="scientific">Candidatus Blautia merdavium</name>
    <dbReference type="NCBI Taxonomy" id="2838494"/>
    <lineage>
        <taxon>Bacteria</taxon>
        <taxon>Bacillati</taxon>
        <taxon>Bacillota</taxon>
        <taxon>Clostridia</taxon>
        <taxon>Lachnospirales</taxon>
        <taxon>Lachnospiraceae</taxon>
        <taxon>Blautia</taxon>
    </lineage>
</organism>
<dbReference type="SUPFAM" id="SSF55347">
    <property type="entry name" value="Glyceraldehyde-3-phosphate dehydrogenase-like, C-terminal domain"/>
    <property type="match status" value="1"/>
</dbReference>
<name>A0A9D2TCA4_9FIRM</name>
<dbReference type="EMBL" id="DWVZ01000082">
    <property type="protein sequence ID" value="HJC63222.1"/>
    <property type="molecule type" value="Genomic_DNA"/>
</dbReference>
<gene>
    <name evidence="3" type="ORF">H9753_06355</name>
</gene>
<dbReference type="Gene3D" id="3.30.360.10">
    <property type="entry name" value="Dihydrodipicolinate Reductase, domain 2"/>
    <property type="match status" value="1"/>
</dbReference>
<protein>
    <submittedName>
        <fullName evidence="3">Gfo/Idh/MocA family oxidoreductase</fullName>
    </submittedName>
</protein>
<dbReference type="Gene3D" id="3.40.50.720">
    <property type="entry name" value="NAD(P)-binding Rossmann-like Domain"/>
    <property type="match status" value="1"/>
</dbReference>
<feature type="domain" description="GFO/IDH/MocA-like oxidoreductase" evidence="2">
    <location>
        <begin position="131"/>
        <end position="254"/>
    </location>
</feature>
<reference evidence="3" key="2">
    <citation type="submission" date="2021-04" db="EMBL/GenBank/DDBJ databases">
        <authorList>
            <person name="Gilroy R."/>
        </authorList>
    </citation>
    <scope>NUCLEOTIDE SEQUENCE</scope>
    <source>
        <strain evidence="3">ChiBcec2-3848</strain>
    </source>
</reference>
<dbReference type="PANTHER" id="PTHR43249:SF1">
    <property type="entry name" value="D-GLUCOSIDE 3-DEHYDROGENASE"/>
    <property type="match status" value="1"/>
</dbReference>
<dbReference type="InterPro" id="IPR036291">
    <property type="entry name" value="NAD(P)-bd_dom_sf"/>
</dbReference>
<dbReference type="Proteomes" id="UP000823886">
    <property type="component" value="Unassembled WGS sequence"/>
</dbReference>
<dbReference type="InterPro" id="IPR052515">
    <property type="entry name" value="Gfo/Idh/MocA_Oxidoreductase"/>
</dbReference>
<comment type="caution">
    <text evidence="3">The sequence shown here is derived from an EMBL/GenBank/DDBJ whole genome shotgun (WGS) entry which is preliminary data.</text>
</comment>
<dbReference type="InterPro" id="IPR000683">
    <property type="entry name" value="Gfo/Idh/MocA-like_OxRdtase_N"/>
</dbReference>
<feature type="domain" description="Gfo/Idh/MocA-like oxidoreductase N-terminal" evidence="1">
    <location>
        <begin position="5"/>
        <end position="121"/>
    </location>
</feature>
<evidence type="ECO:0000259" key="1">
    <source>
        <dbReference type="Pfam" id="PF01408"/>
    </source>
</evidence>
<evidence type="ECO:0000313" key="3">
    <source>
        <dbReference type="EMBL" id="HJC63222.1"/>
    </source>
</evidence>
<dbReference type="SUPFAM" id="SSF51735">
    <property type="entry name" value="NAD(P)-binding Rossmann-fold domains"/>
    <property type="match status" value="1"/>
</dbReference>
<evidence type="ECO:0000313" key="4">
    <source>
        <dbReference type="Proteomes" id="UP000823886"/>
    </source>
</evidence>
<dbReference type="Pfam" id="PF22725">
    <property type="entry name" value="GFO_IDH_MocA_C3"/>
    <property type="match status" value="1"/>
</dbReference>
<dbReference type="InterPro" id="IPR055170">
    <property type="entry name" value="GFO_IDH_MocA-like_dom"/>
</dbReference>
<dbReference type="GO" id="GO:0000166">
    <property type="term" value="F:nucleotide binding"/>
    <property type="evidence" value="ECO:0007669"/>
    <property type="project" value="InterPro"/>
</dbReference>
<sequence>MKKLKAAIVGCGRISACYEDAFHRLSDYVELTYAVDKDPQKAKTFADKFHCSWTTNFLEILEKQIDVVHLCLPHYLHPTMAIAAMEAGIHVLTEKPIAITLQDADRMIAVQAKTGVKLGVIFQTRYTKSVEKLKEMICRGDFGKILTARSSLTWNRPRDYYAGNDWKGTWEKEGGGVLIDQAIHSIDRVRYLLGSDVEWIQGSIHNYYHDFVRVEDCADAAVMFQNGCLYNLYACNLYAADSPITIELLGEKGRCGLIQDMGFYELDGCYTEIRNTYETTSVGPDYWGSSHHLQIRDFYESILHDTAVSVDGTEGRKTLEIVKGIYLSSMKNQRVYLPFEDVAYADLGQAVKNSITEKDKQ</sequence>
<proteinExistence type="predicted"/>
<dbReference type="AlphaFoldDB" id="A0A9D2TCA4"/>
<reference evidence="3" key="1">
    <citation type="journal article" date="2021" name="PeerJ">
        <title>Extensive microbial diversity within the chicken gut microbiome revealed by metagenomics and culture.</title>
        <authorList>
            <person name="Gilroy R."/>
            <person name="Ravi A."/>
            <person name="Getino M."/>
            <person name="Pursley I."/>
            <person name="Horton D.L."/>
            <person name="Alikhan N.F."/>
            <person name="Baker D."/>
            <person name="Gharbi K."/>
            <person name="Hall N."/>
            <person name="Watson M."/>
            <person name="Adriaenssens E.M."/>
            <person name="Foster-Nyarko E."/>
            <person name="Jarju S."/>
            <person name="Secka A."/>
            <person name="Antonio M."/>
            <person name="Oren A."/>
            <person name="Chaudhuri R.R."/>
            <person name="La Ragione R."/>
            <person name="Hildebrand F."/>
            <person name="Pallen M.J."/>
        </authorList>
    </citation>
    <scope>NUCLEOTIDE SEQUENCE</scope>
    <source>
        <strain evidence="3">ChiBcec2-3848</strain>
    </source>
</reference>
<evidence type="ECO:0000259" key="2">
    <source>
        <dbReference type="Pfam" id="PF22725"/>
    </source>
</evidence>
<dbReference type="Pfam" id="PF01408">
    <property type="entry name" value="GFO_IDH_MocA"/>
    <property type="match status" value="1"/>
</dbReference>